<dbReference type="RefSeq" id="WP_181603308.1">
    <property type="nucleotide sequence ID" value="NZ_CP059378.1"/>
</dbReference>
<dbReference type="AlphaFoldDB" id="A0A7D6VS42"/>
<evidence type="ECO:0000313" key="2">
    <source>
        <dbReference type="Proteomes" id="UP000512286"/>
    </source>
</evidence>
<sequence length="422" mass="48048">MSKKHELLDGKCDKYDYAIAAFCGISAGLIDIFFVGEPKLSSLGKWTDTQTDNVIKRFAKVAGWNPKKGNEDNVASAIGFLEKNFEVNYDHRSTTDVNGLFNMGTKNHHLKSLAHSPDIIGLFFSILDQYQGKASFLDNGQLIRIDSNDKKLYGNNFVAKIFCGFCNWIGHLISDIAGSSGGRSRLNGGRGSGIPIPFFELFQLCDFGEFQIGKDRQTLAIMMTRAFQEGYDARFGATMAIPVIINDLGIRLLWTVKKRFYHKKSWDECIPTNRHSDLRAMIIIGNGALCLMDGVDAAIRSSGNALKIVLRLNLVAWFRLVLLILKELSIRYGISYNELKEEYKKINSALDIYLEQLKRVNFNEYEKEIKELGEINELLLINKDTAATYMYKYLENHNVDMQFHNFNEFDKKMKDDNFILKI</sequence>
<accession>A0A7D6VS42</accession>
<proteinExistence type="predicted"/>
<name>A0A7D6VS42_9CLOT</name>
<protein>
    <submittedName>
        <fullName evidence="1">Uncharacterized protein</fullName>
    </submittedName>
</protein>
<dbReference type="EMBL" id="CP059378">
    <property type="protein sequence ID" value="QLY81787.1"/>
    <property type="molecule type" value="Genomic_DNA"/>
</dbReference>
<gene>
    <name evidence="1" type="ORF">HZF06_09435</name>
</gene>
<evidence type="ECO:0000313" key="1">
    <source>
        <dbReference type="EMBL" id="QLY81787.1"/>
    </source>
</evidence>
<organism evidence="1 2">
    <name type="scientific">Clostridium intestinale</name>
    <dbReference type="NCBI Taxonomy" id="36845"/>
    <lineage>
        <taxon>Bacteria</taxon>
        <taxon>Bacillati</taxon>
        <taxon>Bacillota</taxon>
        <taxon>Clostridia</taxon>
        <taxon>Eubacteriales</taxon>
        <taxon>Clostridiaceae</taxon>
        <taxon>Clostridium</taxon>
    </lineage>
</organism>
<dbReference type="Proteomes" id="UP000512286">
    <property type="component" value="Chromosome"/>
</dbReference>
<dbReference type="KEGG" id="cint:HZF06_09435"/>
<reference evidence="1 2" key="1">
    <citation type="submission" date="2020-07" db="EMBL/GenBank/DDBJ databases">
        <title>Electron transfer.</title>
        <authorList>
            <person name="Huang L."/>
            <person name="Liu X."/>
            <person name="Zhou S."/>
        </authorList>
    </citation>
    <scope>NUCLEOTIDE SEQUENCE [LARGE SCALE GENOMIC DNA]</scope>
    <source>
        <strain evidence="1 2">Lx1</strain>
    </source>
</reference>